<sequence length="156" mass="16887">MSARAFPALLASVLLTLLGLSSHSAALIVPMTGWTPLNGDANYWADASGQCVMREERHGQAFPQFTTPDDARLFAVKLQSSLGRSVSNVVTQPVDRSGQWGVLAAYDFQQSGVKYRVSQLYLSDRGVLRTVTGSSAAQTAPACVTDMRDFIRYLAN</sequence>
<gene>
    <name evidence="2" type="ORF">M8445_11855</name>
</gene>
<name>A0ABY7UYN6_9DEIO</name>
<evidence type="ECO:0000313" key="3">
    <source>
        <dbReference type="Proteomes" id="UP001217044"/>
    </source>
</evidence>
<accession>A0ABY7UYN6</accession>
<proteinExistence type="predicted"/>
<feature type="signal peptide" evidence="1">
    <location>
        <begin position="1"/>
        <end position="26"/>
    </location>
</feature>
<feature type="chain" id="PRO_5045897849" evidence="1">
    <location>
        <begin position="27"/>
        <end position="156"/>
    </location>
</feature>
<reference evidence="2 3" key="1">
    <citation type="submission" date="2022-12" db="EMBL/GenBank/DDBJ databases">
        <title>Genome Sequence of Deinococcus aquaticus Type Strain PB314.</title>
        <authorList>
            <person name="Albert C."/>
            <person name="Hill J."/>
            <person name="Boren L."/>
            <person name="Scholz-Ng S."/>
            <person name="Fatema N."/>
            <person name="Grosso R."/>
            <person name="Soboslay E."/>
            <person name="Tuohy J."/>
        </authorList>
    </citation>
    <scope>NUCLEOTIDE SEQUENCE [LARGE SCALE GENOMIC DNA]</scope>
    <source>
        <strain evidence="2 3">PB-314</strain>
    </source>
</reference>
<dbReference type="Proteomes" id="UP001217044">
    <property type="component" value="Chromosome"/>
</dbReference>
<keyword evidence="3" id="KW-1185">Reference proteome</keyword>
<protein>
    <submittedName>
        <fullName evidence="2">Uncharacterized protein</fullName>
    </submittedName>
</protein>
<evidence type="ECO:0000313" key="2">
    <source>
        <dbReference type="EMBL" id="WDA58038.1"/>
    </source>
</evidence>
<dbReference type="RefSeq" id="WP_273987958.1">
    <property type="nucleotide sequence ID" value="NZ_BAABQT010000003.1"/>
</dbReference>
<keyword evidence="1" id="KW-0732">Signal</keyword>
<evidence type="ECO:0000256" key="1">
    <source>
        <dbReference type="SAM" id="SignalP"/>
    </source>
</evidence>
<dbReference type="EMBL" id="CP115165">
    <property type="protein sequence ID" value="WDA58038.1"/>
    <property type="molecule type" value="Genomic_DNA"/>
</dbReference>
<organism evidence="2 3">
    <name type="scientific">Deinococcus aquaticus</name>
    <dbReference type="NCBI Taxonomy" id="328692"/>
    <lineage>
        <taxon>Bacteria</taxon>
        <taxon>Thermotogati</taxon>
        <taxon>Deinococcota</taxon>
        <taxon>Deinococci</taxon>
        <taxon>Deinococcales</taxon>
        <taxon>Deinococcaceae</taxon>
        <taxon>Deinococcus</taxon>
    </lineage>
</organism>